<sequence length="702" mass="79435">MSRIPFDARDLDQKVVSKVFADLFHPIDSLSDADTNTFNDLGARSARYRDLHELQVEARKNQLPPAGSLSRDDIRAAFAIGMRRVANIGLTEAYRITGKARLRLLSVDRRTREWQAEQEIAALKASAERDGLPQDAVDDILPAAKTPIRQRHKEALIDAGAPGHYLTVRSDGKAFQWSPAYALYAVLYRDPLKFLDGEPAVAGASDAAEALSEFARKCLVPESWGDLETLVRDGLQVPDYEELTLFNAKGQYIGRVLRQRWHFGIIPELFYTDEELIQGKVDLLSGRHLSSPGWAKHAKDSVLCAEPVYHLRRDLAAVLVMPDIPDMWTTHHIPPEGLVELKGVYCGNMEVGTAKRPRTKTWAINGDLYALRAVDWSSASQRFFGGIQWMDESDFPLLYPAHEAATPDSSKLGRQAFAGLRESRGLLPDSAVDFTDRAKRLMQFEAVDGVEALTYQGGLQRLIKRILREVSTEATELCAKGLFEMLHVPGLGYEDFDLEEYEDLEVERHRLGARREQTLRMLPLYAKRLCELFPPLAQFGHFTLWFILRYNEGILDESEEYFDEDLEFDDYGADEILIPLILLASAAVTGARPEFMQRDSVLVAIHRWVEQGKTLDQVGNMAKEFDRYRTHLNYQRRLMDRLESDIARQVALRDRARAMGVAYVSDRVSSFAGENPVFMRSLEEGRVLMRVGSEIGWDRAGV</sequence>
<evidence type="ECO:0000313" key="2">
    <source>
        <dbReference type="Proteomes" id="UP000194857"/>
    </source>
</evidence>
<reference evidence="1 2" key="1">
    <citation type="submission" date="2017-05" db="EMBL/GenBank/DDBJ databases">
        <authorList>
            <person name="Song R."/>
            <person name="Chenine A.L."/>
            <person name="Ruprecht R.M."/>
        </authorList>
    </citation>
    <scope>NUCLEOTIDE SEQUENCE [LARGE SCALE GENOMIC DNA]</scope>
    <source>
        <strain evidence="1 2">S567_C10_BS</strain>
    </source>
</reference>
<dbReference type="EMBL" id="NFFZ01000004">
    <property type="protein sequence ID" value="OTI63091.1"/>
    <property type="molecule type" value="Genomic_DNA"/>
</dbReference>
<comment type="caution">
    <text evidence="1">The sequence shown here is derived from an EMBL/GenBank/DDBJ whole genome shotgun (WGS) entry which is preliminary data.</text>
</comment>
<organism evidence="1 2">
    <name type="scientific">Pseudomonas aeruginosa</name>
    <dbReference type="NCBI Taxonomy" id="287"/>
    <lineage>
        <taxon>Bacteria</taxon>
        <taxon>Pseudomonadati</taxon>
        <taxon>Pseudomonadota</taxon>
        <taxon>Gammaproteobacteria</taxon>
        <taxon>Pseudomonadales</taxon>
        <taxon>Pseudomonadaceae</taxon>
        <taxon>Pseudomonas</taxon>
    </lineage>
</organism>
<dbReference type="AlphaFoldDB" id="A0A241XRG3"/>
<gene>
    <name evidence="1" type="ORF">CAZ10_09635</name>
</gene>
<evidence type="ECO:0000313" key="1">
    <source>
        <dbReference type="EMBL" id="OTI63091.1"/>
    </source>
</evidence>
<dbReference type="RefSeq" id="WP_065085748.1">
    <property type="nucleotide sequence ID" value="NZ_NFFZ01000004.1"/>
</dbReference>
<accession>A0A241XRG3</accession>
<proteinExistence type="predicted"/>
<dbReference type="Proteomes" id="UP000194857">
    <property type="component" value="Unassembled WGS sequence"/>
</dbReference>
<protein>
    <submittedName>
        <fullName evidence="1">Uncharacterized protein</fullName>
    </submittedName>
</protein>
<name>A0A241XRG3_PSEAI</name>